<dbReference type="PANTHER" id="PTHR32089:SF112">
    <property type="entry name" value="LYSOZYME-LIKE PROTEIN-RELATED"/>
    <property type="match status" value="1"/>
</dbReference>
<dbReference type="PROSITE" id="PS50111">
    <property type="entry name" value="CHEMOTAXIS_TRANSDUC_2"/>
    <property type="match status" value="1"/>
</dbReference>
<dbReference type="Gene3D" id="6.10.340.10">
    <property type="match status" value="1"/>
</dbReference>
<evidence type="ECO:0000256" key="1">
    <source>
        <dbReference type="ARBA" id="ARBA00004236"/>
    </source>
</evidence>
<evidence type="ECO:0000256" key="2">
    <source>
        <dbReference type="ARBA" id="ARBA00022475"/>
    </source>
</evidence>
<dbReference type="InterPro" id="IPR004090">
    <property type="entry name" value="Chemotax_Me-accpt_rcpt"/>
</dbReference>
<comment type="similarity">
    <text evidence="5">Belongs to the methyl-accepting chemotaxis (MCP) protein family.</text>
</comment>
<evidence type="ECO:0000256" key="5">
    <source>
        <dbReference type="ARBA" id="ARBA00029447"/>
    </source>
</evidence>
<evidence type="ECO:0000313" key="10">
    <source>
        <dbReference type="EMBL" id="AZS14077.1"/>
    </source>
</evidence>
<gene>
    <name evidence="10" type="ORF">EI981_06145</name>
</gene>
<dbReference type="Pfam" id="PF00672">
    <property type="entry name" value="HAMP"/>
    <property type="match status" value="1"/>
</dbReference>
<keyword evidence="7" id="KW-0812">Transmembrane</keyword>
<dbReference type="CDD" id="cd06225">
    <property type="entry name" value="HAMP"/>
    <property type="match status" value="1"/>
</dbReference>
<dbReference type="SMART" id="SM00283">
    <property type="entry name" value="MA"/>
    <property type="match status" value="1"/>
</dbReference>
<dbReference type="AlphaFoldDB" id="A0A3S9UVK8"/>
<organism evidence="10 11">
    <name type="scientific">Paenibacillus lutimineralis</name>
    <dbReference type="NCBI Taxonomy" id="2707005"/>
    <lineage>
        <taxon>Bacteria</taxon>
        <taxon>Bacillati</taxon>
        <taxon>Bacillota</taxon>
        <taxon>Bacilli</taxon>
        <taxon>Bacillales</taxon>
        <taxon>Paenibacillaceae</taxon>
        <taxon>Paenibacillus</taxon>
    </lineage>
</organism>
<evidence type="ECO:0000259" key="8">
    <source>
        <dbReference type="PROSITE" id="PS50111"/>
    </source>
</evidence>
<dbReference type="SUPFAM" id="SSF58104">
    <property type="entry name" value="Methyl-accepting chemotaxis protein (MCP) signaling domain"/>
    <property type="match status" value="1"/>
</dbReference>
<dbReference type="PROSITE" id="PS50885">
    <property type="entry name" value="HAMP"/>
    <property type="match status" value="1"/>
</dbReference>
<dbReference type="PRINTS" id="PR00260">
    <property type="entry name" value="CHEMTRNSDUCR"/>
</dbReference>
<proteinExistence type="inferred from homology"/>
<keyword evidence="7" id="KW-1133">Transmembrane helix</keyword>
<evidence type="ECO:0000256" key="6">
    <source>
        <dbReference type="PROSITE-ProRule" id="PRU00284"/>
    </source>
</evidence>
<dbReference type="Proteomes" id="UP000270678">
    <property type="component" value="Chromosome"/>
</dbReference>
<dbReference type="GO" id="GO:0006935">
    <property type="term" value="P:chemotaxis"/>
    <property type="evidence" value="ECO:0007669"/>
    <property type="project" value="InterPro"/>
</dbReference>
<keyword evidence="3 7" id="KW-0472">Membrane</keyword>
<keyword evidence="11" id="KW-1185">Reference proteome</keyword>
<dbReference type="RefSeq" id="WP_126996380.1">
    <property type="nucleotide sequence ID" value="NZ_CP034346.1"/>
</dbReference>
<dbReference type="GO" id="GO:0004888">
    <property type="term" value="F:transmembrane signaling receptor activity"/>
    <property type="evidence" value="ECO:0007669"/>
    <property type="project" value="InterPro"/>
</dbReference>
<dbReference type="PANTHER" id="PTHR32089">
    <property type="entry name" value="METHYL-ACCEPTING CHEMOTAXIS PROTEIN MCPB"/>
    <property type="match status" value="1"/>
</dbReference>
<reference evidence="11" key="1">
    <citation type="submission" date="2018-12" db="EMBL/GenBank/DDBJ databases">
        <title>Complete genome sequence of Paenibacillus sp. MBLB1234.</title>
        <authorList>
            <person name="Nam Y.-D."/>
            <person name="Kang J."/>
            <person name="Chung W.-H."/>
            <person name="Park Y.S."/>
        </authorList>
    </citation>
    <scope>NUCLEOTIDE SEQUENCE [LARGE SCALE GENOMIC DNA]</scope>
    <source>
        <strain evidence="11">MBLB1234</strain>
    </source>
</reference>
<dbReference type="InterPro" id="IPR003660">
    <property type="entry name" value="HAMP_dom"/>
</dbReference>
<dbReference type="Gene3D" id="1.10.287.950">
    <property type="entry name" value="Methyl-accepting chemotaxis protein"/>
    <property type="match status" value="1"/>
</dbReference>
<dbReference type="SMART" id="SM00304">
    <property type="entry name" value="HAMP"/>
    <property type="match status" value="1"/>
</dbReference>
<dbReference type="OrthoDB" id="2513043at2"/>
<dbReference type="GO" id="GO:0005886">
    <property type="term" value="C:plasma membrane"/>
    <property type="evidence" value="ECO:0007669"/>
    <property type="project" value="UniProtKB-SubCell"/>
</dbReference>
<evidence type="ECO:0000256" key="7">
    <source>
        <dbReference type="SAM" id="Phobius"/>
    </source>
</evidence>
<dbReference type="InterPro" id="IPR004089">
    <property type="entry name" value="MCPsignal_dom"/>
</dbReference>
<feature type="domain" description="HAMP" evidence="9">
    <location>
        <begin position="206"/>
        <end position="259"/>
    </location>
</feature>
<feature type="transmembrane region" description="Helical" evidence="7">
    <location>
        <begin position="183"/>
        <end position="205"/>
    </location>
</feature>
<dbReference type="CDD" id="cd11386">
    <property type="entry name" value="MCP_signal"/>
    <property type="match status" value="1"/>
</dbReference>
<evidence type="ECO:0000256" key="4">
    <source>
        <dbReference type="ARBA" id="ARBA00023224"/>
    </source>
</evidence>
<keyword evidence="2" id="KW-1003">Cell membrane</keyword>
<evidence type="ECO:0000259" key="9">
    <source>
        <dbReference type="PROSITE" id="PS50885"/>
    </source>
</evidence>
<feature type="transmembrane region" description="Helical" evidence="7">
    <location>
        <begin position="7"/>
        <end position="27"/>
    </location>
</feature>
<accession>A0A3S9UVK8</accession>
<evidence type="ECO:0000313" key="11">
    <source>
        <dbReference type="Proteomes" id="UP000270678"/>
    </source>
</evidence>
<keyword evidence="4 6" id="KW-0807">Transducer</keyword>
<dbReference type="GO" id="GO:0007165">
    <property type="term" value="P:signal transduction"/>
    <property type="evidence" value="ECO:0007669"/>
    <property type="project" value="UniProtKB-KW"/>
</dbReference>
<dbReference type="EMBL" id="CP034346">
    <property type="protein sequence ID" value="AZS14077.1"/>
    <property type="molecule type" value="Genomic_DNA"/>
</dbReference>
<evidence type="ECO:0000256" key="3">
    <source>
        <dbReference type="ARBA" id="ARBA00023136"/>
    </source>
</evidence>
<name>A0A3S9UVK8_9BACL</name>
<comment type="subcellular location">
    <subcellularLocation>
        <location evidence="1">Cell membrane</location>
    </subcellularLocation>
</comment>
<dbReference type="Pfam" id="PF00015">
    <property type="entry name" value="MCPsignal"/>
    <property type="match status" value="1"/>
</dbReference>
<sequence length="564" mass="60773">MGFAKKITIAIVTLLGLIGAIIGVFGYQTTYRQVEKSVGVETVGCANITTGLINPAVIELLANGDKSKLAEVEQQLNWTVDHKPLFKEAFILSLDGSILAADQHLKERGYNAGDAFYFDPADRDMIMDMKHSVYTKVYTYDDTELLTGYGPIFQDNDPNKSIVGLMAINFDASIIHDRTWEIITLPFIIGAVVFLLAALVVYFIIHRMIRPLEHLSNQVNQIAQGDLTITPMVLKSNDEVGKLSRDFSNMIINLRSLITEVSSTSIQVASSSQQLSASAEQTGTACEQTVYITQELAEGAETQLHDLEQSSNTLRSMSTSTKQIVHTMSDVSDAAQSSSVAAGQGVASIQQSIQQMNRMQGKINELSANITELSGHSKEIQSILEIITAIADETNLLAINASIEAARAGEYGSGFAVVASSVGKLAERSAESVKQIATLVGYIVTQMEATGTTMIETAREVELSTSLVYSAGESFDEIENQSTATAGAISNISGAVQELSGQTELLVKSLENIVEIANNNVDGAQSMSAASQEQLATMEEVDASANFLANLSDKLHTLIEKFKV</sequence>
<protein>
    <submittedName>
        <fullName evidence="10">Methyl-accepting chemotaxis protein</fullName>
    </submittedName>
</protein>
<dbReference type="KEGG" id="plut:EI981_06145"/>
<feature type="domain" description="Methyl-accepting transducer" evidence="8">
    <location>
        <begin position="278"/>
        <end position="514"/>
    </location>
</feature>